<evidence type="ECO:0000256" key="1">
    <source>
        <dbReference type="SAM" id="Phobius"/>
    </source>
</evidence>
<dbReference type="PANTHER" id="PTHR33741:SF5">
    <property type="entry name" value="TRANSMEMBRANE PROTEIN DDB_G0269096-RELATED"/>
    <property type="match status" value="1"/>
</dbReference>
<feature type="transmembrane region" description="Helical" evidence="1">
    <location>
        <begin position="127"/>
        <end position="146"/>
    </location>
</feature>
<name>A0A7X3LX58_9HYPH</name>
<dbReference type="PANTHER" id="PTHR33741">
    <property type="entry name" value="TRANSMEMBRANE PROTEIN DDB_G0269096-RELATED"/>
    <property type="match status" value="1"/>
</dbReference>
<evidence type="ECO:0000313" key="3">
    <source>
        <dbReference type="EMBL" id="MXN66732.1"/>
    </source>
</evidence>
<dbReference type="EMBL" id="WUMV01000008">
    <property type="protein sequence ID" value="MXN66732.1"/>
    <property type="molecule type" value="Genomic_DNA"/>
</dbReference>
<keyword evidence="1" id="KW-0812">Transmembrane</keyword>
<evidence type="ECO:0000259" key="2">
    <source>
        <dbReference type="Pfam" id="PF04982"/>
    </source>
</evidence>
<reference evidence="3 4" key="1">
    <citation type="submission" date="2019-12" db="EMBL/GenBank/DDBJ databases">
        <authorList>
            <person name="Li M."/>
        </authorList>
    </citation>
    <scope>NUCLEOTIDE SEQUENCE [LARGE SCALE GENOMIC DNA]</scope>
    <source>
        <strain evidence="3 4">GBMRC 2046</strain>
    </source>
</reference>
<gene>
    <name evidence="3" type="ORF">GR183_17595</name>
</gene>
<sequence>MRANADVLSIGIKGLVATALFFAIAHILSPLVPQDFILGSYGALAVVLIALQNEPVASFRTIVTAHMTAATVGFVLFHASPFVPAGILVTVTIAVTLFLMASMNAIHPPAGAVAFVAVSPHSPVETLGLSFIALCGLAGPVTFVAICRTTETVFEQLKNVLFRYSIKR</sequence>
<keyword evidence="4" id="KW-1185">Reference proteome</keyword>
<dbReference type="Proteomes" id="UP000433101">
    <property type="component" value="Unassembled WGS sequence"/>
</dbReference>
<keyword evidence="1" id="KW-1133">Transmembrane helix</keyword>
<feature type="domain" description="HPP transmembrane region" evidence="2">
    <location>
        <begin position="10"/>
        <end position="148"/>
    </location>
</feature>
<dbReference type="Pfam" id="PF04982">
    <property type="entry name" value="TM_HPP"/>
    <property type="match status" value="1"/>
</dbReference>
<dbReference type="AlphaFoldDB" id="A0A7X3LX58"/>
<keyword evidence="1" id="KW-0472">Membrane</keyword>
<dbReference type="RefSeq" id="WP_160776973.1">
    <property type="nucleotide sequence ID" value="NZ_WUMV01000008.1"/>
</dbReference>
<dbReference type="InterPro" id="IPR058581">
    <property type="entry name" value="TM_HPP"/>
</dbReference>
<organism evidence="3 4">
    <name type="scientific">Stappia sediminis</name>
    <dbReference type="NCBI Taxonomy" id="2692190"/>
    <lineage>
        <taxon>Bacteria</taxon>
        <taxon>Pseudomonadati</taxon>
        <taxon>Pseudomonadota</taxon>
        <taxon>Alphaproteobacteria</taxon>
        <taxon>Hyphomicrobiales</taxon>
        <taxon>Stappiaceae</taxon>
        <taxon>Stappia</taxon>
    </lineage>
</organism>
<dbReference type="InterPro" id="IPR007065">
    <property type="entry name" value="HPP"/>
</dbReference>
<evidence type="ECO:0000313" key="4">
    <source>
        <dbReference type="Proteomes" id="UP000433101"/>
    </source>
</evidence>
<proteinExistence type="predicted"/>
<feature type="transmembrane region" description="Helical" evidence="1">
    <location>
        <begin position="7"/>
        <end position="28"/>
    </location>
</feature>
<comment type="caution">
    <text evidence="3">The sequence shown here is derived from an EMBL/GenBank/DDBJ whole genome shotgun (WGS) entry which is preliminary data.</text>
</comment>
<protein>
    <recommendedName>
        <fullName evidence="2">HPP transmembrane region domain-containing protein</fullName>
    </recommendedName>
</protein>
<feature type="transmembrane region" description="Helical" evidence="1">
    <location>
        <begin position="58"/>
        <end position="79"/>
    </location>
</feature>
<accession>A0A7X3LX58</accession>
<feature type="transmembrane region" description="Helical" evidence="1">
    <location>
        <begin position="85"/>
        <end position="106"/>
    </location>
</feature>